<dbReference type="Proteomes" id="UP000285575">
    <property type="component" value="Unassembled WGS sequence"/>
</dbReference>
<sequence>MNPFKLITRPVKDVTDAIVMPFRALFVIGLTGFINYFTYSGHWWFKWVAFGMGIAVLVAWARAAKTLLLLALVAFVGWKIYQRYGAAARQRFDDWVASTQPQAAQVIQALRAPAPPVPPAAGA</sequence>
<evidence type="ECO:0000313" key="2">
    <source>
        <dbReference type="EMBL" id="RVU45542.1"/>
    </source>
</evidence>
<keyword evidence="1" id="KW-0472">Membrane</keyword>
<organism evidence="2 3">
    <name type="scientific">Rubrivivax rivuli</name>
    <dbReference type="NCBI Taxonomy" id="1862385"/>
    <lineage>
        <taxon>Bacteria</taxon>
        <taxon>Pseudomonadati</taxon>
        <taxon>Pseudomonadota</taxon>
        <taxon>Betaproteobacteria</taxon>
        <taxon>Burkholderiales</taxon>
        <taxon>Sphaerotilaceae</taxon>
        <taxon>Rubrivivax</taxon>
    </lineage>
</organism>
<keyword evidence="3" id="KW-1185">Reference proteome</keyword>
<evidence type="ECO:0000256" key="1">
    <source>
        <dbReference type="SAM" id="Phobius"/>
    </source>
</evidence>
<dbReference type="AlphaFoldDB" id="A0A437RFN3"/>
<dbReference type="RefSeq" id="WP_128229631.1">
    <property type="nucleotide sequence ID" value="NZ_SACR01000004.1"/>
</dbReference>
<feature type="transmembrane region" description="Helical" evidence="1">
    <location>
        <begin position="20"/>
        <end position="37"/>
    </location>
</feature>
<dbReference type="EMBL" id="SACR01000004">
    <property type="protein sequence ID" value="RVU45542.1"/>
    <property type="molecule type" value="Genomic_DNA"/>
</dbReference>
<name>A0A437RFN3_9BURK</name>
<accession>A0A437RFN3</accession>
<proteinExistence type="predicted"/>
<feature type="transmembrane region" description="Helical" evidence="1">
    <location>
        <begin position="66"/>
        <end position="81"/>
    </location>
</feature>
<reference evidence="2 3" key="1">
    <citation type="submission" date="2019-01" db="EMBL/GenBank/DDBJ databases">
        <authorList>
            <person name="Chen W.-M."/>
        </authorList>
    </citation>
    <scope>NUCLEOTIDE SEQUENCE [LARGE SCALE GENOMIC DNA]</scope>
    <source>
        <strain evidence="2 3">KYPY4</strain>
    </source>
</reference>
<protein>
    <submittedName>
        <fullName evidence="2">2TM domain-containing protein</fullName>
    </submittedName>
</protein>
<dbReference type="OrthoDB" id="8527856at2"/>
<evidence type="ECO:0000313" key="3">
    <source>
        <dbReference type="Proteomes" id="UP000285575"/>
    </source>
</evidence>
<comment type="caution">
    <text evidence="2">The sequence shown here is derived from an EMBL/GenBank/DDBJ whole genome shotgun (WGS) entry which is preliminary data.</text>
</comment>
<keyword evidence="1" id="KW-0812">Transmembrane</keyword>
<gene>
    <name evidence="2" type="ORF">EOE66_15650</name>
</gene>
<keyword evidence="1" id="KW-1133">Transmembrane helix</keyword>